<keyword evidence="2 6" id="KW-0699">rRNA-binding</keyword>
<evidence type="ECO:0000256" key="2">
    <source>
        <dbReference type="ARBA" id="ARBA00022730"/>
    </source>
</evidence>
<keyword evidence="4 6" id="KW-0689">Ribosomal protein</keyword>
<comment type="subunit">
    <text evidence="6">Part of the 50S ribosomal subunit. Contacts protein L20.</text>
</comment>
<evidence type="ECO:0000256" key="4">
    <source>
        <dbReference type="ARBA" id="ARBA00022980"/>
    </source>
</evidence>
<dbReference type="GO" id="GO:0019843">
    <property type="term" value="F:rRNA binding"/>
    <property type="evidence" value="ECO:0007669"/>
    <property type="project" value="UniProtKB-UniRule"/>
</dbReference>
<dbReference type="HAMAP" id="MF_01363">
    <property type="entry name" value="Ribosomal_bL21"/>
    <property type="match status" value="1"/>
</dbReference>
<evidence type="ECO:0000256" key="8">
    <source>
        <dbReference type="SAM" id="MobiDB-lite"/>
    </source>
</evidence>
<dbReference type="RefSeq" id="WP_146369814.1">
    <property type="nucleotide sequence ID" value="NZ_SJPP01000001.1"/>
</dbReference>
<dbReference type="PANTHER" id="PTHR21349:SF0">
    <property type="entry name" value="LARGE RIBOSOMAL SUBUNIT PROTEIN BL21M"/>
    <property type="match status" value="1"/>
</dbReference>
<protein>
    <recommendedName>
        <fullName evidence="6">Large ribosomal subunit protein bL21</fullName>
    </recommendedName>
</protein>
<dbReference type="InterPro" id="IPR001787">
    <property type="entry name" value="Ribosomal_bL21"/>
</dbReference>
<dbReference type="GO" id="GO:0005737">
    <property type="term" value="C:cytoplasm"/>
    <property type="evidence" value="ECO:0007669"/>
    <property type="project" value="UniProtKB-ARBA"/>
</dbReference>
<evidence type="ECO:0000256" key="6">
    <source>
        <dbReference type="HAMAP-Rule" id="MF_01363"/>
    </source>
</evidence>
<dbReference type="GO" id="GO:0006412">
    <property type="term" value="P:translation"/>
    <property type="evidence" value="ECO:0007669"/>
    <property type="project" value="UniProtKB-UniRule"/>
</dbReference>
<feature type="region of interest" description="Disordered" evidence="8">
    <location>
        <begin position="108"/>
        <end position="137"/>
    </location>
</feature>
<dbReference type="PROSITE" id="PS01169">
    <property type="entry name" value="RIBOSOMAL_L21"/>
    <property type="match status" value="1"/>
</dbReference>
<dbReference type="OrthoDB" id="9813334at2"/>
<comment type="similarity">
    <text evidence="1 6 7">Belongs to the bacterial ribosomal protein bL21 family.</text>
</comment>
<evidence type="ECO:0000256" key="3">
    <source>
        <dbReference type="ARBA" id="ARBA00022884"/>
    </source>
</evidence>
<dbReference type="Proteomes" id="UP000320735">
    <property type="component" value="Unassembled WGS sequence"/>
</dbReference>
<keyword evidence="3 6" id="KW-0694">RNA-binding</keyword>
<dbReference type="InterPro" id="IPR028909">
    <property type="entry name" value="bL21-like"/>
</dbReference>
<organism evidence="9 10">
    <name type="scientific">Symmachiella macrocystis</name>
    <dbReference type="NCBI Taxonomy" id="2527985"/>
    <lineage>
        <taxon>Bacteria</taxon>
        <taxon>Pseudomonadati</taxon>
        <taxon>Planctomycetota</taxon>
        <taxon>Planctomycetia</taxon>
        <taxon>Planctomycetales</taxon>
        <taxon>Planctomycetaceae</taxon>
        <taxon>Symmachiella</taxon>
    </lineage>
</organism>
<gene>
    <name evidence="6 9" type="primary">rplU</name>
    <name evidence="9" type="ORF">CA54_11460</name>
</gene>
<evidence type="ECO:0000256" key="7">
    <source>
        <dbReference type="RuleBase" id="RU000562"/>
    </source>
</evidence>
<comment type="caution">
    <text evidence="9">The sequence shown here is derived from an EMBL/GenBank/DDBJ whole genome shotgun (WGS) entry which is preliminary data.</text>
</comment>
<proteinExistence type="inferred from homology"/>
<evidence type="ECO:0000313" key="9">
    <source>
        <dbReference type="EMBL" id="TWU12323.1"/>
    </source>
</evidence>
<name>A0A5C6BJI9_9PLAN</name>
<dbReference type="AlphaFoldDB" id="A0A5C6BJI9"/>
<evidence type="ECO:0000256" key="5">
    <source>
        <dbReference type="ARBA" id="ARBA00023274"/>
    </source>
</evidence>
<keyword evidence="10" id="KW-1185">Reference proteome</keyword>
<reference evidence="9 10" key="1">
    <citation type="submission" date="2019-02" db="EMBL/GenBank/DDBJ databases">
        <title>Deep-cultivation of Planctomycetes and their phenomic and genomic characterization uncovers novel biology.</title>
        <authorList>
            <person name="Wiegand S."/>
            <person name="Jogler M."/>
            <person name="Boedeker C."/>
            <person name="Pinto D."/>
            <person name="Vollmers J."/>
            <person name="Rivas-Marin E."/>
            <person name="Kohn T."/>
            <person name="Peeters S.H."/>
            <person name="Heuer A."/>
            <person name="Rast P."/>
            <person name="Oberbeckmann S."/>
            <person name="Bunk B."/>
            <person name="Jeske O."/>
            <person name="Meyerdierks A."/>
            <person name="Storesund J.E."/>
            <person name="Kallscheuer N."/>
            <person name="Luecker S."/>
            <person name="Lage O.M."/>
            <person name="Pohl T."/>
            <person name="Merkel B.J."/>
            <person name="Hornburger P."/>
            <person name="Mueller R.-W."/>
            <person name="Bruemmer F."/>
            <person name="Labrenz M."/>
            <person name="Spormann A.M."/>
            <person name="Op Den Camp H."/>
            <person name="Overmann J."/>
            <person name="Amann R."/>
            <person name="Jetten M.S.M."/>
            <person name="Mascher T."/>
            <person name="Medema M.H."/>
            <person name="Devos D.P."/>
            <person name="Kaster A.-K."/>
            <person name="Ovreas L."/>
            <person name="Rohde M."/>
            <person name="Galperin M.Y."/>
            <person name="Jogler C."/>
        </authorList>
    </citation>
    <scope>NUCLEOTIDE SEQUENCE [LARGE SCALE GENOMIC DNA]</scope>
    <source>
        <strain evidence="9 10">CA54</strain>
    </source>
</reference>
<dbReference type="GO" id="GO:0005840">
    <property type="term" value="C:ribosome"/>
    <property type="evidence" value="ECO:0007669"/>
    <property type="project" value="UniProtKB-KW"/>
</dbReference>
<dbReference type="GO" id="GO:0003735">
    <property type="term" value="F:structural constituent of ribosome"/>
    <property type="evidence" value="ECO:0007669"/>
    <property type="project" value="InterPro"/>
</dbReference>
<dbReference type="InterPro" id="IPR018258">
    <property type="entry name" value="Ribosomal_bL21_CS"/>
</dbReference>
<dbReference type="SUPFAM" id="SSF141091">
    <property type="entry name" value="L21p-like"/>
    <property type="match status" value="1"/>
</dbReference>
<keyword evidence="5 6" id="KW-0687">Ribonucleoprotein</keyword>
<dbReference type="InterPro" id="IPR036164">
    <property type="entry name" value="bL21-like_sf"/>
</dbReference>
<evidence type="ECO:0000313" key="10">
    <source>
        <dbReference type="Proteomes" id="UP000320735"/>
    </source>
</evidence>
<feature type="compositionally biased region" description="Low complexity" evidence="8">
    <location>
        <begin position="111"/>
        <end position="125"/>
    </location>
</feature>
<sequence>MFAIFEDGSHQHQVQVGDRLTVDYREAAAEGDSLKFDRVLLANDGETSSIGKPMIEGAAVETEVLEQTKGKKLEIVKFRRRKNSRTHTGHRQKYTSVRVTGITVPGMVFTAPPADEPAAAAAEPEAAADDAKAEAEE</sequence>
<dbReference type="EMBL" id="SJPP01000001">
    <property type="protein sequence ID" value="TWU12323.1"/>
    <property type="molecule type" value="Genomic_DNA"/>
</dbReference>
<evidence type="ECO:0000256" key="1">
    <source>
        <dbReference type="ARBA" id="ARBA00008563"/>
    </source>
</evidence>
<accession>A0A5C6BJI9</accession>
<dbReference type="NCBIfam" id="TIGR00061">
    <property type="entry name" value="L21"/>
    <property type="match status" value="1"/>
</dbReference>
<dbReference type="PANTHER" id="PTHR21349">
    <property type="entry name" value="50S RIBOSOMAL PROTEIN L21"/>
    <property type="match status" value="1"/>
</dbReference>
<comment type="function">
    <text evidence="6 7">This protein binds to 23S rRNA in the presence of protein L20.</text>
</comment>
<dbReference type="Pfam" id="PF00829">
    <property type="entry name" value="Ribosomal_L21p"/>
    <property type="match status" value="1"/>
</dbReference>
<dbReference type="GO" id="GO:1990904">
    <property type="term" value="C:ribonucleoprotein complex"/>
    <property type="evidence" value="ECO:0007669"/>
    <property type="project" value="UniProtKB-KW"/>
</dbReference>